<gene>
    <name evidence="2" type="ORF">PG986_006428</name>
</gene>
<dbReference type="Proteomes" id="UP001391051">
    <property type="component" value="Unassembled WGS sequence"/>
</dbReference>
<reference evidence="2 3" key="1">
    <citation type="submission" date="2023-01" db="EMBL/GenBank/DDBJ databases">
        <title>Analysis of 21 Apiospora genomes using comparative genomics revels a genus with tremendous synthesis potential of carbohydrate active enzymes and secondary metabolites.</title>
        <authorList>
            <person name="Sorensen T."/>
        </authorList>
    </citation>
    <scope>NUCLEOTIDE SEQUENCE [LARGE SCALE GENOMIC DNA]</scope>
    <source>
        <strain evidence="2 3">CBS 24483</strain>
    </source>
</reference>
<proteinExistence type="predicted"/>
<organism evidence="2 3">
    <name type="scientific">Apiospora aurea</name>
    <dbReference type="NCBI Taxonomy" id="335848"/>
    <lineage>
        <taxon>Eukaryota</taxon>
        <taxon>Fungi</taxon>
        <taxon>Dikarya</taxon>
        <taxon>Ascomycota</taxon>
        <taxon>Pezizomycotina</taxon>
        <taxon>Sordariomycetes</taxon>
        <taxon>Xylariomycetidae</taxon>
        <taxon>Amphisphaeriales</taxon>
        <taxon>Apiosporaceae</taxon>
        <taxon>Apiospora</taxon>
    </lineage>
</organism>
<dbReference type="EMBL" id="JAQQWE010000004">
    <property type="protein sequence ID" value="KAK7957206.1"/>
    <property type="molecule type" value="Genomic_DNA"/>
</dbReference>
<evidence type="ECO:0000313" key="3">
    <source>
        <dbReference type="Proteomes" id="UP001391051"/>
    </source>
</evidence>
<dbReference type="GeneID" id="92075712"/>
<evidence type="ECO:0000313" key="2">
    <source>
        <dbReference type="EMBL" id="KAK7957206.1"/>
    </source>
</evidence>
<name>A0ABR1QLX7_9PEZI</name>
<sequence length="206" mass="22854">MKHEVKIPREEAIKSAIDLIGNVGRHGVGQSIHRAVLRHAVVLPISMRAGDLEVPLEVFKKVPDDERMRALASEHKAAVYNATQWTYGTTIPTYIPEVLDFVSRQGSWSIGEDDLNNRSSSRPTPKPRRAKKHEGTSNPKGPKDLNAIEAPRISQQLPPTTGSKEVCLAQLLSLGTTYKKKVDDHQVLMEFADQVLVGDSKARMDM</sequence>
<comment type="caution">
    <text evidence="2">The sequence shown here is derived from an EMBL/GenBank/DDBJ whole genome shotgun (WGS) entry which is preliminary data.</text>
</comment>
<feature type="region of interest" description="Disordered" evidence="1">
    <location>
        <begin position="110"/>
        <end position="149"/>
    </location>
</feature>
<keyword evidence="3" id="KW-1185">Reference proteome</keyword>
<dbReference type="RefSeq" id="XP_066702512.1">
    <property type="nucleotide sequence ID" value="XM_066842650.1"/>
</dbReference>
<accession>A0ABR1QLX7</accession>
<evidence type="ECO:0000256" key="1">
    <source>
        <dbReference type="SAM" id="MobiDB-lite"/>
    </source>
</evidence>
<protein>
    <submittedName>
        <fullName evidence="2">Uncharacterized protein</fullName>
    </submittedName>
</protein>